<keyword evidence="1" id="KW-1133">Transmembrane helix</keyword>
<dbReference type="SUPFAM" id="SSF82866">
    <property type="entry name" value="Multidrug efflux transporter AcrB transmembrane domain"/>
    <property type="match status" value="2"/>
</dbReference>
<dbReference type="PANTHER" id="PTHR32063">
    <property type="match status" value="1"/>
</dbReference>
<dbReference type="AlphaFoldDB" id="A0A7Y2H1G1"/>
<evidence type="ECO:0000256" key="1">
    <source>
        <dbReference type="SAM" id="Phobius"/>
    </source>
</evidence>
<keyword evidence="1" id="KW-0472">Membrane</keyword>
<feature type="transmembrane region" description="Helical" evidence="1">
    <location>
        <begin position="430"/>
        <end position="459"/>
    </location>
</feature>
<dbReference type="InterPro" id="IPR001036">
    <property type="entry name" value="Acrflvin-R"/>
</dbReference>
<feature type="transmembrane region" description="Helical" evidence="1">
    <location>
        <begin position="471"/>
        <end position="497"/>
    </location>
</feature>
<feature type="non-terminal residue" evidence="2">
    <location>
        <position position="899"/>
    </location>
</feature>
<feature type="transmembrane region" description="Helical" evidence="1">
    <location>
        <begin position="339"/>
        <end position="355"/>
    </location>
</feature>
<dbReference type="SUPFAM" id="SSF82714">
    <property type="entry name" value="Multidrug efflux transporter AcrB TolC docking domain, DN and DC subdomains"/>
    <property type="match status" value="2"/>
</dbReference>
<dbReference type="EMBL" id="JABDJR010000159">
    <property type="protein sequence ID" value="NNF05960.1"/>
    <property type="molecule type" value="Genomic_DNA"/>
</dbReference>
<dbReference type="GO" id="GO:0005886">
    <property type="term" value="C:plasma membrane"/>
    <property type="evidence" value="ECO:0007669"/>
    <property type="project" value="TreeGrafter"/>
</dbReference>
<keyword evidence="1" id="KW-0812">Transmembrane</keyword>
<evidence type="ECO:0000313" key="3">
    <source>
        <dbReference type="Proteomes" id="UP000547674"/>
    </source>
</evidence>
<organism evidence="2 3">
    <name type="scientific">Eiseniibacteriota bacterium</name>
    <dbReference type="NCBI Taxonomy" id="2212470"/>
    <lineage>
        <taxon>Bacteria</taxon>
        <taxon>Candidatus Eiseniibacteriota</taxon>
    </lineage>
</organism>
<reference evidence="2 3" key="1">
    <citation type="submission" date="2020-03" db="EMBL/GenBank/DDBJ databases">
        <title>Metabolic flexibility allows generalist bacteria to become dominant in a frequently disturbed ecosystem.</title>
        <authorList>
            <person name="Chen Y.-J."/>
            <person name="Leung P.M."/>
            <person name="Bay S.K."/>
            <person name="Hugenholtz P."/>
            <person name="Kessler A.J."/>
            <person name="Shelley G."/>
            <person name="Waite D.W."/>
            <person name="Cook P.L."/>
            <person name="Greening C."/>
        </authorList>
    </citation>
    <scope>NUCLEOTIDE SEQUENCE [LARGE SCALE GENOMIC DNA]</scope>
    <source>
        <strain evidence="2">SS_bin_28</strain>
    </source>
</reference>
<evidence type="ECO:0000313" key="2">
    <source>
        <dbReference type="EMBL" id="NNF05960.1"/>
    </source>
</evidence>
<name>A0A7Y2H1G1_UNCEI</name>
<sequence>MFRKLIGASLYHRAFVLTVAGLLLAVGGFTVSRMPVDVFPDLSAPTVTVITEGLGMAPEEMELLVTFPVESALNGAPGIRRVRSVSAAGISVIWAEFEWGQDIYRARQVVSERVQKVDLPGHVSAPELGPISSIMGEITFVALTAEDSEIGMAELRQLAETVFQRNLLSIPGISQVTPIGGDVREYQVEVKVPALLQHGVSIEELAGVLNRVTRNPAAGFHVDRGQEYLVRGLARAERAEDLQAAVVRITDGVPLTVGDLADVKVGAEPKRGLASYNMKPAVILSVQKQPGANTLELMGNVDRMLDDLAESLPPGVVIERENFRQSDFIRTAIHNVTKALRDGAILVVLVLFLFLGNLRTTFISPVAIPLSLLTGVLVLSGFGGTINTMTIGGFTIAIGALVDDAIVVVESVFRRLRESPERDGPTALRIIYESATSVVSAVFFATLIIVLVFIPLFFLPGMEGRLLRPLGFAYLVALLASLIVSVTVTPALAYIMLRNTSETTTKEPWLMRTLGSWYERNLSGILKRPRRVVVTSVALLIGALAILPFLGRSFLPPFNEGSLTVSVVSAPGITLEESDAVGREVERALLGFEEVVSTSRRTGRAEKDEHVQGVNASEMEVVLAHGIDKEALLVDLRDAVAMIPGASVSFGQPISHRIDHMISGSKSNLALKVFGPELSVIRRLTQQVEETVSGIPGIVDVSNQEQASIPQLLIEFDRPSLARQGLDAAELSQVVEAAFQGTEVGEVIDGSIISRVVVRFPERLREHRDMLEELPITTKRGRMLRLGDVAQVRFDLGPSMVRRENVQRVGMVTANIEGADLVGTVEAAQAAIEDQVTFPPGYRITYGGQFEEGARSARNIGVLSVLVLFGMYGALFIAFRSHRQTLIVLVNLPLALIGG</sequence>
<dbReference type="InterPro" id="IPR027463">
    <property type="entry name" value="AcrB_DN_DC_subdom"/>
</dbReference>
<dbReference type="Gene3D" id="3.30.2090.10">
    <property type="entry name" value="Multidrug efflux transporter AcrB TolC docking domain, DN and DC subdomains"/>
    <property type="match status" value="2"/>
</dbReference>
<dbReference type="PRINTS" id="PR00702">
    <property type="entry name" value="ACRIFLAVINRP"/>
</dbReference>
<comment type="caution">
    <text evidence="2">The sequence shown here is derived from an EMBL/GenBank/DDBJ whole genome shotgun (WGS) entry which is preliminary data.</text>
</comment>
<dbReference type="Gene3D" id="3.30.70.1430">
    <property type="entry name" value="Multidrug efflux transporter AcrB pore domain"/>
    <property type="match status" value="2"/>
</dbReference>
<dbReference type="Gene3D" id="1.20.1640.10">
    <property type="entry name" value="Multidrug efflux transporter AcrB transmembrane domain"/>
    <property type="match status" value="2"/>
</dbReference>
<feature type="transmembrane region" description="Helical" evidence="1">
    <location>
        <begin position="389"/>
        <end position="409"/>
    </location>
</feature>
<dbReference type="Pfam" id="PF00873">
    <property type="entry name" value="ACR_tran"/>
    <property type="match status" value="1"/>
</dbReference>
<dbReference type="PANTHER" id="PTHR32063:SF4">
    <property type="entry name" value="SLR6043 PROTEIN"/>
    <property type="match status" value="1"/>
</dbReference>
<accession>A0A7Y2H1G1</accession>
<feature type="transmembrane region" description="Helical" evidence="1">
    <location>
        <begin position="532"/>
        <end position="550"/>
    </location>
</feature>
<dbReference type="Gene3D" id="3.30.70.1320">
    <property type="entry name" value="Multidrug efflux transporter AcrB pore domain like"/>
    <property type="match status" value="1"/>
</dbReference>
<dbReference type="Proteomes" id="UP000547674">
    <property type="component" value="Unassembled WGS sequence"/>
</dbReference>
<gene>
    <name evidence="2" type="ORF">HKN21_04310</name>
</gene>
<feature type="transmembrane region" description="Helical" evidence="1">
    <location>
        <begin position="860"/>
        <end position="879"/>
    </location>
</feature>
<feature type="transmembrane region" description="Helical" evidence="1">
    <location>
        <begin position="362"/>
        <end position="383"/>
    </location>
</feature>
<dbReference type="SUPFAM" id="SSF82693">
    <property type="entry name" value="Multidrug efflux transporter AcrB pore domain, PN1, PN2, PC1 and PC2 subdomains"/>
    <property type="match status" value="3"/>
</dbReference>
<protein>
    <submittedName>
        <fullName evidence="2">Efflux RND transporter permease subunit</fullName>
    </submittedName>
</protein>
<dbReference type="GO" id="GO:0042910">
    <property type="term" value="F:xenobiotic transmembrane transporter activity"/>
    <property type="evidence" value="ECO:0007669"/>
    <property type="project" value="TreeGrafter"/>
</dbReference>
<dbReference type="Gene3D" id="3.30.70.1440">
    <property type="entry name" value="Multidrug efflux transporter AcrB pore domain"/>
    <property type="match status" value="1"/>
</dbReference>
<proteinExistence type="predicted"/>